<dbReference type="EMBL" id="BNAH01000005">
    <property type="protein sequence ID" value="GHE87788.1"/>
    <property type="molecule type" value="Genomic_DNA"/>
</dbReference>
<feature type="signal peptide" evidence="1">
    <location>
        <begin position="1"/>
        <end position="20"/>
    </location>
</feature>
<evidence type="ECO:0000313" key="4">
    <source>
        <dbReference type="Proteomes" id="UP000626370"/>
    </source>
</evidence>
<keyword evidence="1" id="KW-0732">Signal</keyword>
<reference evidence="4" key="1">
    <citation type="journal article" date="2019" name="Int. J. Syst. Evol. Microbiol.">
        <title>The Global Catalogue of Microorganisms (GCM) 10K type strain sequencing project: providing services to taxonomists for standard genome sequencing and annotation.</title>
        <authorList>
            <consortium name="The Broad Institute Genomics Platform"/>
            <consortium name="The Broad Institute Genome Sequencing Center for Infectious Disease"/>
            <person name="Wu L."/>
            <person name="Ma J."/>
        </authorList>
    </citation>
    <scope>NUCLEOTIDE SEQUENCE [LARGE SCALE GENOMIC DNA]</scope>
    <source>
        <strain evidence="4">CGMCC 1.15922</strain>
    </source>
</reference>
<feature type="domain" description="Solute-binding protein family 3/N-terminal" evidence="2">
    <location>
        <begin position="41"/>
        <end position="229"/>
    </location>
</feature>
<gene>
    <name evidence="3" type="ORF">GCM10011501_16660</name>
</gene>
<evidence type="ECO:0000259" key="2">
    <source>
        <dbReference type="Pfam" id="PF00497"/>
    </source>
</evidence>
<dbReference type="InterPro" id="IPR001638">
    <property type="entry name" value="Solute-binding_3/MltF_N"/>
</dbReference>
<keyword evidence="4" id="KW-1185">Reference proteome</keyword>
<accession>A0ABQ3ILC2</accession>
<proteinExistence type="predicted"/>
<dbReference type="Proteomes" id="UP000626370">
    <property type="component" value="Unassembled WGS sequence"/>
</dbReference>
<organism evidence="3 4">
    <name type="scientific">Thalassotalea profundi</name>
    <dbReference type="NCBI Taxonomy" id="2036687"/>
    <lineage>
        <taxon>Bacteria</taxon>
        <taxon>Pseudomonadati</taxon>
        <taxon>Pseudomonadota</taxon>
        <taxon>Gammaproteobacteria</taxon>
        <taxon>Alteromonadales</taxon>
        <taxon>Colwelliaceae</taxon>
        <taxon>Thalassotalea</taxon>
    </lineage>
</organism>
<dbReference type="SUPFAM" id="SSF53850">
    <property type="entry name" value="Periplasmic binding protein-like II"/>
    <property type="match status" value="1"/>
</dbReference>
<evidence type="ECO:0000256" key="1">
    <source>
        <dbReference type="SAM" id="SignalP"/>
    </source>
</evidence>
<sequence>MAKRLAIYLLLIHLSFSSKSTEYQFASIENLDEQAIGEIVLTEVYHRLGYKISITPFSGKRAEYEANEGLKDGEIMRVWSYGEKNKNLIRVPTPYLTLTTIAFVKSENNITLEHNNDLANYNVARVMGLKHTEEITQGMPNVVEANSTVNMLQLLEQNIVDIALTDYIDGMWALSKLKREHNIIVYPRPLAYLGLYHYLHKKHIDLVEKVDREIKAMKISGELAKITQKARNEIFVGIPSESNFY</sequence>
<name>A0ABQ3ILC2_9GAMM</name>
<protein>
    <submittedName>
        <fullName evidence="3">ABC transporter substrate-binding protein</fullName>
    </submittedName>
</protein>
<evidence type="ECO:0000313" key="3">
    <source>
        <dbReference type="EMBL" id="GHE87788.1"/>
    </source>
</evidence>
<dbReference type="RefSeq" id="WP_189377797.1">
    <property type="nucleotide sequence ID" value="NZ_BNAH01000005.1"/>
</dbReference>
<dbReference type="Pfam" id="PF00497">
    <property type="entry name" value="SBP_bac_3"/>
    <property type="match status" value="1"/>
</dbReference>
<feature type="chain" id="PRO_5046141158" evidence="1">
    <location>
        <begin position="21"/>
        <end position="245"/>
    </location>
</feature>
<comment type="caution">
    <text evidence="3">The sequence shown here is derived from an EMBL/GenBank/DDBJ whole genome shotgun (WGS) entry which is preliminary data.</text>
</comment>
<dbReference type="Gene3D" id="3.40.190.10">
    <property type="entry name" value="Periplasmic binding protein-like II"/>
    <property type="match status" value="2"/>
</dbReference>